<feature type="domain" description="TNase-like" evidence="1">
    <location>
        <begin position="33"/>
        <end position="105"/>
    </location>
</feature>
<dbReference type="SUPFAM" id="SSF50199">
    <property type="entry name" value="Staphylococcal nuclease"/>
    <property type="match status" value="1"/>
</dbReference>
<proteinExistence type="predicted"/>
<evidence type="ECO:0000313" key="3">
    <source>
        <dbReference type="Proteomes" id="UP000827294"/>
    </source>
</evidence>
<reference evidence="2" key="1">
    <citation type="submission" date="2021-05" db="EMBL/GenBank/DDBJ databases">
        <title>Diversity, taxonomy and evolution of archaeal viruses of the class Caudoviricetes.</title>
        <authorList>
            <person name="Liu Y."/>
            <person name="Demina T.A."/>
            <person name="Roux S."/>
            <person name="Aiewsakun P."/>
            <person name="Kazlauskas D."/>
            <person name="Simmonds P."/>
            <person name="Prangishvili D."/>
            <person name="Oksanen H.M."/>
            <person name="Krupovic M."/>
        </authorList>
    </citation>
    <scope>NUCLEOTIDE SEQUENCE</scope>
    <source>
        <strain evidence="2">HRTV-17/5</strain>
    </source>
</reference>
<dbReference type="Pfam" id="PF00565">
    <property type="entry name" value="SNase"/>
    <property type="match status" value="1"/>
</dbReference>
<protein>
    <submittedName>
        <fullName evidence="2">Micrococcal nuclease</fullName>
    </submittedName>
</protein>
<sequence>MYEYRAEVVRVIDGDTVVLDLDLGFYTRTRVTTRLLGVDTAETYGVSHDTEEYRDGKEQAQFVREWLAKAGSLVARTEKQGKYGRWLAEIENSEGEVLNERLIEEFDVAYE</sequence>
<dbReference type="Gene3D" id="2.40.50.90">
    <property type="match status" value="1"/>
</dbReference>
<evidence type="ECO:0000259" key="1">
    <source>
        <dbReference type="Pfam" id="PF00565"/>
    </source>
</evidence>
<gene>
    <name evidence="2" type="ORF">HRTV-17_gp37</name>
</gene>
<evidence type="ECO:0000313" key="2">
    <source>
        <dbReference type="EMBL" id="UBF19236.1"/>
    </source>
</evidence>
<dbReference type="EMBL" id="MZ334493">
    <property type="protein sequence ID" value="UBF19236.1"/>
    <property type="molecule type" value="Genomic_DNA"/>
</dbReference>
<dbReference type="Proteomes" id="UP000827294">
    <property type="component" value="Segment"/>
</dbReference>
<dbReference type="InterPro" id="IPR035437">
    <property type="entry name" value="SNase_OB-fold_sf"/>
</dbReference>
<accession>A0AAE8XSV4</accession>
<name>A0AAE8XSV4_9CAUD</name>
<organism evidence="2 3">
    <name type="scientific">Halorubrum phage HRTV-17</name>
    <dbReference type="NCBI Taxonomy" id="2877997"/>
    <lineage>
        <taxon>Viruses</taxon>
        <taxon>Duplodnaviria</taxon>
        <taxon>Heunggongvirae</taxon>
        <taxon>Uroviricota</taxon>
        <taxon>Caudoviricetes</taxon>
        <taxon>Thumleimavirales</taxon>
        <taxon>Hafunaviridae</taxon>
        <taxon>Haloferacalesvirus</taxon>
        <taxon>Haloferacalesvirus hv8</taxon>
    </lineage>
</organism>
<dbReference type="InterPro" id="IPR016071">
    <property type="entry name" value="Staphylococal_nuclease_OB-fold"/>
</dbReference>